<dbReference type="InterPro" id="IPR020904">
    <property type="entry name" value="Sc_DH/Rdtase_CS"/>
</dbReference>
<evidence type="ECO:0000256" key="2">
    <source>
        <dbReference type="ARBA" id="ARBA00023002"/>
    </source>
</evidence>
<comment type="caution">
    <text evidence="3">The sequence shown here is derived from an EMBL/GenBank/DDBJ whole genome shotgun (WGS) entry which is preliminary data.</text>
</comment>
<gene>
    <name evidence="3" type="ORF">B5F14_07185</name>
</gene>
<dbReference type="Pfam" id="PF13561">
    <property type="entry name" value="adh_short_C2"/>
    <property type="match status" value="1"/>
</dbReference>
<dbReference type="PRINTS" id="PR00080">
    <property type="entry name" value="SDRFAMILY"/>
</dbReference>
<dbReference type="PANTHER" id="PTHR42760:SF133">
    <property type="entry name" value="3-OXOACYL-[ACYL-CARRIER-PROTEIN] REDUCTASE"/>
    <property type="match status" value="1"/>
</dbReference>
<proteinExistence type="inferred from homology"/>
<evidence type="ECO:0000256" key="1">
    <source>
        <dbReference type="ARBA" id="ARBA00006484"/>
    </source>
</evidence>
<dbReference type="GO" id="GO:0008206">
    <property type="term" value="P:bile acid metabolic process"/>
    <property type="evidence" value="ECO:0007669"/>
    <property type="project" value="UniProtKB-ARBA"/>
</dbReference>
<accession>A0A1Y4LSH2</accession>
<dbReference type="Proteomes" id="UP000195447">
    <property type="component" value="Unassembled WGS sequence"/>
</dbReference>
<evidence type="ECO:0000313" key="3">
    <source>
        <dbReference type="EMBL" id="OUP59598.1"/>
    </source>
</evidence>
<protein>
    <submittedName>
        <fullName evidence="3">Short-chain dehydrogenase</fullName>
    </submittedName>
</protein>
<organism evidence="3 4">
    <name type="scientific">Faecalitalea cylindroides</name>
    <dbReference type="NCBI Taxonomy" id="39483"/>
    <lineage>
        <taxon>Bacteria</taxon>
        <taxon>Bacillati</taxon>
        <taxon>Bacillota</taxon>
        <taxon>Erysipelotrichia</taxon>
        <taxon>Erysipelotrichales</taxon>
        <taxon>Erysipelotrichaceae</taxon>
        <taxon>Faecalitalea</taxon>
    </lineage>
</organism>
<name>A0A1Y4LSH2_9FIRM</name>
<keyword evidence="4" id="KW-1185">Reference proteome</keyword>
<dbReference type="EMBL" id="NFKM01000013">
    <property type="protein sequence ID" value="OUP59598.1"/>
    <property type="molecule type" value="Genomic_DNA"/>
</dbReference>
<reference evidence="4" key="1">
    <citation type="submission" date="2017-04" db="EMBL/GenBank/DDBJ databases">
        <title>Function of individual gut microbiota members based on whole genome sequencing of pure cultures obtained from chicken caecum.</title>
        <authorList>
            <person name="Medvecky M."/>
            <person name="Cejkova D."/>
            <person name="Polansky O."/>
            <person name="Karasova D."/>
            <person name="Kubasova T."/>
            <person name="Cizek A."/>
            <person name="Rychlik I."/>
        </authorList>
    </citation>
    <scope>NUCLEOTIDE SEQUENCE [LARGE SCALE GENOMIC DNA]</scope>
    <source>
        <strain evidence="4">An178</strain>
    </source>
</reference>
<dbReference type="GO" id="GO:0016616">
    <property type="term" value="F:oxidoreductase activity, acting on the CH-OH group of donors, NAD or NADP as acceptor"/>
    <property type="evidence" value="ECO:0007669"/>
    <property type="project" value="TreeGrafter"/>
</dbReference>
<dbReference type="FunFam" id="3.40.50.720:FF:000084">
    <property type="entry name" value="Short-chain dehydrogenase reductase"/>
    <property type="match status" value="1"/>
</dbReference>
<dbReference type="PROSITE" id="PS00061">
    <property type="entry name" value="ADH_SHORT"/>
    <property type="match status" value="1"/>
</dbReference>
<dbReference type="RefSeq" id="WP_087158825.1">
    <property type="nucleotide sequence ID" value="NZ_NFKM01000013.1"/>
</dbReference>
<dbReference type="NCBIfam" id="NF005559">
    <property type="entry name" value="PRK07231.1"/>
    <property type="match status" value="1"/>
</dbReference>
<dbReference type="AlphaFoldDB" id="A0A1Y4LSH2"/>
<dbReference type="PANTHER" id="PTHR42760">
    <property type="entry name" value="SHORT-CHAIN DEHYDROGENASES/REDUCTASES FAMILY MEMBER"/>
    <property type="match status" value="1"/>
</dbReference>
<comment type="similarity">
    <text evidence="1">Belongs to the short-chain dehydrogenases/reductases (SDR) family.</text>
</comment>
<keyword evidence="2" id="KW-0560">Oxidoreductase</keyword>
<dbReference type="InterPro" id="IPR002347">
    <property type="entry name" value="SDR_fam"/>
</dbReference>
<dbReference type="SUPFAM" id="SSF51735">
    <property type="entry name" value="NAD(P)-binding Rossmann-fold domains"/>
    <property type="match status" value="1"/>
</dbReference>
<dbReference type="InterPro" id="IPR036291">
    <property type="entry name" value="NAD(P)-bd_dom_sf"/>
</dbReference>
<evidence type="ECO:0000313" key="4">
    <source>
        <dbReference type="Proteomes" id="UP000195447"/>
    </source>
</evidence>
<dbReference type="PRINTS" id="PR00081">
    <property type="entry name" value="GDHRDH"/>
</dbReference>
<dbReference type="CDD" id="cd05233">
    <property type="entry name" value="SDR_c"/>
    <property type="match status" value="1"/>
</dbReference>
<dbReference type="Gene3D" id="3.40.50.720">
    <property type="entry name" value="NAD(P)-binding Rossmann-like Domain"/>
    <property type="match status" value="1"/>
</dbReference>
<sequence length="244" mass="26768">MRMTKKVCIITGGTRGIGFASVKAFLKEGYQVVFYGSKEETVTNALKNLNYDNVEGRWINLNDEKLVNEDFTQIKEKYGTIDVLINNAGLSDSASFLDYDVDRFDRIMNLNLRAVYITTHAAATIMKEQNHGVILNTSSMVSLYGQSAGVAYPVSKFAINGLTKSLARELGKYGIRVNAVAPGIINTDMVKQLPKEMIEPMINAIPLKRIGEPEDIASAFVFLASDNASYITGTILSVDGAMMS</sequence>